<comment type="caution">
    <text evidence="1">The sequence shown here is derived from an EMBL/GenBank/DDBJ whole genome shotgun (WGS) entry which is preliminary data.</text>
</comment>
<dbReference type="PATRIC" id="fig|1393735.3.peg.932"/>
<evidence type="ECO:0008006" key="3">
    <source>
        <dbReference type="Google" id="ProtNLM"/>
    </source>
</evidence>
<protein>
    <recommendedName>
        <fullName evidence="3">Plasmid stabilization system protein ParE</fullName>
    </recommendedName>
</protein>
<accession>A0A081S0A9</accession>
<evidence type="ECO:0000313" key="2">
    <source>
        <dbReference type="Proteomes" id="UP000028002"/>
    </source>
</evidence>
<organism evidence="1 2">
    <name type="scientific">Photorhabdus temperata subsp. temperata Meg1</name>
    <dbReference type="NCBI Taxonomy" id="1393735"/>
    <lineage>
        <taxon>Bacteria</taxon>
        <taxon>Pseudomonadati</taxon>
        <taxon>Pseudomonadota</taxon>
        <taxon>Gammaproteobacteria</taxon>
        <taxon>Enterobacterales</taxon>
        <taxon>Morganellaceae</taxon>
        <taxon>Photorhabdus</taxon>
    </lineage>
</organism>
<dbReference type="EMBL" id="JGVH01000009">
    <property type="protein sequence ID" value="KER04362.1"/>
    <property type="molecule type" value="Genomic_DNA"/>
</dbReference>
<reference evidence="1 2" key="1">
    <citation type="submission" date="2014-03" db="EMBL/GenBank/DDBJ databases">
        <title>Draft Genome of Photorhabdus temperata Meg1.</title>
        <authorList>
            <person name="Hurst S.G.IV."/>
            <person name="Morris K."/>
            <person name="Thomas K."/>
            <person name="Tisa L.S."/>
        </authorList>
    </citation>
    <scope>NUCLEOTIDE SEQUENCE [LARGE SCALE GENOMIC DNA]</scope>
    <source>
        <strain evidence="1 2">Meg1</strain>
    </source>
</reference>
<proteinExistence type="predicted"/>
<dbReference type="Proteomes" id="UP000028002">
    <property type="component" value="Unassembled WGS sequence"/>
</dbReference>
<gene>
    <name evidence="1" type="ORF">MEG1DRAFT_00907</name>
</gene>
<dbReference type="RefSeq" id="WP_021325732.1">
    <property type="nucleotide sequence ID" value="NZ_CAWLUD010000009.1"/>
</dbReference>
<evidence type="ECO:0000313" key="1">
    <source>
        <dbReference type="EMBL" id="KER04362.1"/>
    </source>
</evidence>
<name>A0A081S0A9_PHOTE</name>
<dbReference type="AlphaFoldDB" id="A0A081S0A9"/>
<sequence length="115" mass="13028">MPSKMSDNVTVQYTETAKTSAKVISEFLRSKEIDPRPIIQKLVKEFENKVCSFPEGSPISAELMKLGCSKYRECNTSGGYRIIYSIDNGNQISAHVIMAQKQDIQHLLFTRLIEI</sequence>